<gene>
    <name evidence="2" type="ORF">CCAP1982_LOCUS10738</name>
</gene>
<evidence type="ECO:0000313" key="3">
    <source>
        <dbReference type="Proteomes" id="UP000606786"/>
    </source>
</evidence>
<comment type="caution">
    <text evidence="2">The sequence shown here is derived from an EMBL/GenBank/DDBJ whole genome shotgun (WGS) entry which is preliminary data.</text>
</comment>
<accession>A0A811USW1</accession>
<evidence type="ECO:0000313" key="2">
    <source>
        <dbReference type="EMBL" id="CAD7002242.1"/>
    </source>
</evidence>
<name>A0A811USW1_CERCA</name>
<protein>
    <submittedName>
        <fullName evidence="2">(Mediterranean fruit fly) hypothetical protein</fullName>
    </submittedName>
</protein>
<dbReference type="AlphaFoldDB" id="A0A811USW1"/>
<feature type="compositionally biased region" description="Polar residues" evidence="1">
    <location>
        <begin position="25"/>
        <end position="42"/>
    </location>
</feature>
<keyword evidence="3" id="KW-1185">Reference proteome</keyword>
<proteinExistence type="predicted"/>
<dbReference type="EMBL" id="CAJHJT010000034">
    <property type="protein sequence ID" value="CAD7002242.1"/>
    <property type="molecule type" value="Genomic_DNA"/>
</dbReference>
<dbReference type="Proteomes" id="UP000606786">
    <property type="component" value="Unassembled WGS sequence"/>
</dbReference>
<evidence type="ECO:0000256" key="1">
    <source>
        <dbReference type="SAM" id="MobiDB-lite"/>
    </source>
</evidence>
<sequence>MLLLVGNGGGGVKVGGKAYDKASGKQLSKNTSRSEKPQSNSHAVTTATSTVTTRIIITTATTAFMRNLSHLQQINSERKREYLPTTIYSHKYLAGMDLKENLVAGGAPWPYPSVYHPYDAAFGYPLIGE</sequence>
<reference evidence="2" key="1">
    <citation type="submission" date="2020-11" db="EMBL/GenBank/DDBJ databases">
        <authorList>
            <person name="Whitehead M."/>
        </authorList>
    </citation>
    <scope>NUCLEOTIDE SEQUENCE</scope>
    <source>
        <strain evidence="2">EGII</strain>
    </source>
</reference>
<organism evidence="2 3">
    <name type="scientific">Ceratitis capitata</name>
    <name type="common">Mediterranean fruit fly</name>
    <name type="synonym">Tephritis capitata</name>
    <dbReference type="NCBI Taxonomy" id="7213"/>
    <lineage>
        <taxon>Eukaryota</taxon>
        <taxon>Metazoa</taxon>
        <taxon>Ecdysozoa</taxon>
        <taxon>Arthropoda</taxon>
        <taxon>Hexapoda</taxon>
        <taxon>Insecta</taxon>
        <taxon>Pterygota</taxon>
        <taxon>Neoptera</taxon>
        <taxon>Endopterygota</taxon>
        <taxon>Diptera</taxon>
        <taxon>Brachycera</taxon>
        <taxon>Muscomorpha</taxon>
        <taxon>Tephritoidea</taxon>
        <taxon>Tephritidae</taxon>
        <taxon>Ceratitis</taxon>
        <taxon>Ceratitis</taxon>
    </lineage>
</organism>
<feature type="region of interest" description="Disordered" evidence="1">
    <location>
        <begin position="20"/>
        <end position="47"/>
    </location>
</feature>